<evidence type="ECO:0008006" key="3">
    <source>
        <dbReference type="Google" id="ProtNLM"/>
    </source>
</evidence>
<dbReference type="Pfam" id="PF04308">
    <property type="entry name" value="RNaseH_like"/>
    <property type="match status" value="1"/>
</dbReference>
<dbReference type="Proteomes" id="UP000229674">
    <property type="component" value="Unassembled WGS sequence"/>
</dbReference>
<accession>A0A2M8G1T6</accession>
<dbReference type="InterPro" id="IPR007405">
    <property type="entry name" value="Phage_KVP40_Orf299"/>
</dbReference>
<dbReference type="AlphaFoldDB" id="A0A2M8G1T6"/>
<proteinExistence type="predicted"/>
<reference evidence="2" key="1">
    <citation type="submission" date="2017-09" db="EMBL/GenBank/DDBJ databases">
        <title>Depth-based differentiation of microbial function through sediment-hosted aquifers and enrichment of novel symbionts in the deep terrestrial subsurface.</title>
        <authorList>
            <person name="Probst A.J."/>
            <person name="Ladd B."/>
            <person name="Jarett J.K."/>
            <person name="Geller-Mcgrath D.E."/>
            <person name="Sieber C.M.K."/>
            <person name="Emerson J.B."/>
            <person name="Anantharaman K."/>
            <person name="Thomas B.C."/>
            <person name="Malmstrom R."/>
            <person name="Stieglmeier M."/>
            <person name="Klingl A."/>
            <person name="Woyke T."/>
            <person name="Ryan C.M."/>
            <person name="Banfield J.F."/>
        </authorList>
    </citation>
    <scope>NUCLEOTIDE SEQUENCE [LARGE SCALE GENOMIC DNA]</scope>
</reference>
<evidence type="ECO:0000313" key="2">
    <source>
        <dbReference type="Proteomes" id="UP000229674"/>
    </source>
</evidence>
<sequence length="168" mass="18980">MSRCDMADAEDKFVGAEGALFGAKGVASEIISFMRADTNRRYKVLIGTDSELYERTKADFVTAVVVHRVGNGGRYFWRRVELDNFHTLRDRITREVTLSLDIAKDILNYLRELDAPSFDFEIHVDVGENGKTKVMIQELLGMIRANNFEARTKPESYAASSVADRHIG</sequence>
<gene>
    <name evidence="1" type="ORF">CO020_00665</name>
</gene>
<evidence type="ECO:0000313" key="1">
    <source>
        <dbReference type="EMBL" id="PJC65442.1"/>
    </source>
</evidence>
<organism evidence="1 2">
    <name type="scientific">Candidatus Colwellbacteria bacterium CG_4_9_14_0_2_um_filter_50_12</name>
    <dbReference type="NCBI Taxonomy" id="1974538"/>
    <lineage>
        <taxon>Bacteria</taxon>
        <taxon>Candidatus Colwelliibacteriota</taxon>
    </lineage>
</organism>
<comment type="caution">
    <text evidence="1">The sequence shown here is derived from an EMBL/GenBank/DDBJ whole genome shotgun (WGS) entry which is preliminary data.</text>
</comment>
<dbReference type="PANTHER" id="PTHR39961:SF1">
    <property type="entry name" value="DUF458 DOMAIN-CONTAINING PROTEIN"/>
    <property type="match status" value="1"/>
</dbReference>
<dbReference type="PANTHER" id="PTHR39961">
    <property type="entry name" value="HYPOTHETICAL CYTOSOLIC PROTEIN"/>
    <property type="match status" value="1"/>
</dbReference>
<protein>
    <recommendedName>
        <fullName evidence="3">DUF458 domain-containing protein</fullName>
    </recommendedName>
</protein>
<dbReference type="EMBL" id="PFQX01000026">
    <property type="protein sequence ID" value="PJC65442.1"/>
    <property type="molecule type" value="Genomic_DNA"/>
</dbReference>
<name>A0A2M8G1T6_9BACT</name>